<feature type="binding site" evidence="17">
    <location>
        <position position="796"/>
    </location>
    <ligand>
        <name>ATP</name>
        <dbReference type="ChEBI" id="CHEBI:30616"/>
    </ligand>
</feature>
<sequence>MGPGILHASPPDTPVMTELTALRYGLTIAKAYNFHHITIETDSIILLHVLLNDHPSYHNLLSECRLLMEKICIPVPAKIYRKQNAVADALPKEEARTQELEPKLIWHMPHFPIKSLTSETEALLHFKEQLNDPLNYLDSWKDSESPCKFYGITCDQKTGLVIEISLDNKSLSGVISPSIFSLQRLTSLVLPSNLLSGELPPELTNCTSLKVLNVTGNNMNGTIPDLSKLTNLVVLDLSINYFSGEFPSWVGNLTSVVELGLGDNDFVEGKIPETLGNLKKVYWLYLAGSNLIGEIPESIFEMEALGTLDISRNQISGNFPKSINKLKKLWKIELFQNKLIGELPVELADLSLLQEFDISKNQMYGKLPPGIGNLKKLTVFQVFMNNFSGEITTGFGDMQHLNAFSVYRNSFSGTFPANLGRFSPLNSIDISENKFTGGFPKYLCQNGNLQFLLAIENSFSGEFPGTYSSCKSLQRLRVNKNQLSGKIPSGIWGLPNVLMMDFSDNEFSGTMSSEIGAVTSLNQLVLSNNRFSGELPKELGKLTHLERLYLDNNDFSGAIPSELGKLKQLSSLHLEKNSLSGTIPSELGEFPRLADLNLASNLLTGSIPDSLSTMTTLNSLNLSLNRLTGTIPTSLDNLKLSSLDLSSNQLVGEVSVDLLTMGGDKAFAGNTGLCIDQSIRFSINSGLGSCGGKAATHKLNKVVVSCIVLLSLAVLMGGLLLVSYLNLKHSHKADDEEKLEEAKGTNAKWKLESFHHVEIDADEVCDFDEDNLIGSGGTGKVYRLDLKKGCGTVAVKQLWKGNSVKVLTREIEILGKIRHRNIVKLYASLMKEGSNILVFEYMPNGNLFEALHRERKAGKPELDWYQRYKIALGAAKGIAYLHHDCYPPIIHRDIKSTNILLDEDYEAKVSDFGVAKVSEISSRGSDFSCFAGTHGYMAPEMAYTLRVTEKSDIYSFGVVLLELVTGRKPVEEAYGEGKDLVYWTSTHLNDKESINKVLDQKVVSELVQDEMIKVLRIATLCTTKLPNLRLSMKEVVNMLVDAEPLTFRSSSKSEKKVHNFSEV</sequence>
<keyword evidence="9" id="KW-0732">Signal</keyword>
<dbReference type="SUPFAM" id="SSF56112">
    <property type="entry name" value="Protein kinase-like (PK-like)"/>
    <property type="match status" value="1"/>
</dbReference>
<keyword evidence="20" id="KW-1185">Reference proteome</keyword>
<dbReference type="GO" id="GO:0050832">
    <property type="term" value="P:defense response to fungus"/>
    <property type="evidence" value="ECO:0007669"/>
    <property type="project" value="UniProtKB-ARBA"/>
</dbReference>
<dbReference type="InterPro" id="IPR001611">
    <property type="entry name" value="Leu-rich_rpt"/>
</dbReference>
<dbReference type="SUPFAM" id="SSF53098">
    <property type="entry name" value="Ribonuclease H-like"/>
    <property type="match status" value="1"/>
</dbReference>
<dbReference type="GO" id="GO:0004523">
    <property type="term" value="F:RNA-DNA hybrid ribonuclease activity"/>
    <property type="evidence" value="ECO:0007669"/>
    <property type="project" value="InterPro"/>
</dbReference>
<dbReference type="InterPro" id="IPR044730">
    <property type="entry name" value="RNase_H-like_dom_plant"/>
</dbReference>
<keyword evidence="7" id="KW-0808">Transferase</keyword>
<dbReference type="GO" id="GO:0005886">
    <property type="term" value="C:plasma membrane"/>
    <property type="evidence" value="ECO:0007669"/>
    <property type="project" value="UniProtKB-SubCell"/>
</dbReference>
<evidence type="ECO:0000256" key="3">
    <source>
        <dbReference type="ARBA" id="ARBA00012513"/>
    </source>
</evidence>
<organism evidence="19 20">
    <name type="scientific">Capsicum baccatum</name>
    <name type="common">Peruvian pepper</name>
    <dbReference type="NCBI Taxonomy" id="33114"/>
    <lineage>
        <taxon>Eukaryota</taxon>
        <taxon>Viridiplantae</taxon>
        <taxon>Streptophyta</taxon>
        <taxon>Embryophyta</taxon>
        <taxon>Tracheophyta</taxon>
        <taxon>Spermatophyta</taxon>
        <taxon>Magnoliopsida</taxon>
        <taxon>eudicotyledons</taxon>
        <taxon>Gunneridae</taxon>
        <taxon>Pentapetalae</taxon>
        <taxon>asterids</taxon>
        <taxon>lamiids</taxon>
        <taxon>Solanales</taxon>
        <taxon>Solanaceae</taxon>
        <taxon>Solanoideae</taxon>
        <taxon>Capsiceae</taxon>
        <taxon>Capsicum</taxon>
    </lineage>
</organism>
<dbReference type="Gene3D" id="3.30.200.20">
    <property type="entry name" value="Phosphorylase Kinase, domain 1"/>
    <property type="match status" value="1"/>
</dbReference>
<dbReference type="GO" id="GO:0003676">
    <property type="term" value="F:nucleic acid binding"/>
    <property type="evidence" value="ECO:0007669"/>
    <property type="project" value="InterPro"/>
</dbReference>
<evidence type="ECO:0000259" key="18">
    <source>
        <dbReference type="PROSITE" id="PS50011"/>
    </source>
</evidence>
<keyword evidence="15" id="KW-0472">Membrane</keyword>
<comment type="similarity">
    <text evidence="2">Belongs to the protein kinase superfamily. Ser/Thr protein kinase family.</text>
</comment>
<dbReference type="Pfam" id="PF13855">
    <property type="entry name" value="LRR_8"/>
    <property type="match status" value="2"/>
</dbReference>
<dbReference type="SMART" id="SM00220">
    <property type="entry name" value="S_TKc"/>
    <property type="match status" value="1"/>
</dbReference>
<comment type="caution">
    <text evidence="19">The sequence shown here is derived from an EMBL/GenBank/DDBJ whole genome shotgun (WGS) entry which is preliminary data.</text>
</comment>
<dbReference type="OrthoDB" id="676979at2759"/>
<keyword evidence="5" id="KW-0723">Serine/threonine-protein kinase</keyword>
<keyword evidence="11 17" id="KW-0547">Nucleotide-binding</keyword>
<dbReference type="InterPro" id="IPR000719">
    <property type="entry name" value="Prot_kinase_dom"/>
</dbReference>
<keyword evidence="14" id="KW-1133">Transmembrane helix</keyword>
<evidence type="ECO:0000256" key="11">
    <source>
        <dbReference type="ARBA" id="ARBA00022741"/>
    </source>
</evidence>
<dbReference type="PROSITE" id="PS00107">
    <property type="entry name" value="PROTEIN_KINASE_ATP"/>
    <property type="match status" value="1"/>
</dbReference>
<dbReference type="Proteomes" id="UP000224567">
    <property type="component" value="Unassembled WGS sequence"/>
</dbReference>
<keyword evidence="13 17" id="KW-0067">ATP-binding</keyword>
<evidence type="ECO:0000256" key="2">
    <source>
        <dbReference type="ARBA" id="ARBA00008684"/>
    </source>
</evidence>
<dbReference type="InterPro" id="IPR013210">
    <property type="entry name" value="LRR_N_plant-typ"/>
</dbReference>
<protein>
    <recommendedName>
        <fullName evidence="3">non-specific serine/threonine protein kinase</fullName>
        <ecNumber evidence="3">2.7.11.1</ecNumber>
    </recommendedName>
</protein>
<dbReference type="InterPro" id="IPR017441">
    <property type="entry name" value="Protein_kinase_ATP_BS"/>
</dbReference>
<dbReference type="FunFam" id="3.80.10.10:FF:000453">
    <property type="entry name" value="Leucine-rich receptor-like protein kinase family protein"/>
    <property type="match status" value="1"/>
</dbReference>
<dbReference type="FunFam" id="3.30.200.20:FF:000511">
    <property type="entry name" value="Leucine-rich receptor-like protein kinase family protein"/>
    <property type="match status" value="1"/>
</dbReference>
<dbReference type="PROSITE" id="PS50011">
    <property type="entry name" value="PROTEIN_KINASE_DOM"/>
    <property type="match status" value="1"/>
</dbReference>
<feature type="domain" description="Protein kinase" evidence="18">
    <location>
        <begin position="767"/>
        <end position="1046"/>
    </location>
</feature>
<dbReference type="GO" id="GO:0009791">
    <property type="term" value="P:post-embryonic development"/>
    <property type="evidence" value="ECO:0007669"/>
    <property type="project" value="UniProtKB-ARBA"/>
</dbReference>
<dbReference type="GO" id="GO:0004674">
    <property type="term" value="F:protein serine/threonine kinase activity"/>
    <property type="evidence" value="ECO:0007669"/>
    <property type="project" value="UniProtKB-KW"/>
</dbReference>
<dbReference type="SUPFAM" id="SSF52047">
    <property type="entry name" value="RNI-like"/>
    <property type="match status" value="1"/>
</dbReference>
<evidence type="ECO:0000256" key="5">
    <source>
        <dbReference type="ARBA" id="ARBA00022527"/>
    </source>
</evidence>
<dbReference type="Pfam" id="PF00560">
    <property type="entry name" value="LRR_1"/>
    <property type="match status" value="5"/>
</dbReference>
<evidence type="ECO:0000256" key="6">
    <source>
        <dbReference type="ARBA" id="ARBA00022614"/>
    </source>
</evidence>
<evidence type="ECO:0000256" key="4">
    <source>
        <dbReference type="ARBA" id="ARBA00022475"/>
    </source>
</evidence>
<dbReference type="EMBL" id="MLFT02000006">
    <property type="protein sequence ID" value="PHT45700.1"/>
    <property type="molecule type" value="Genomic_DNA"/>
</dbReference>
<evidence type="ECO:0000256" key="7">
    <source>
        <dbReference type="ARBA" id="ARBA00022679"/>
    </source>
</evidence>
<dbReference type="InterPro" id="IPR012337">
    <property type="entry name" value="RNaseH-like_sf"/>
</dbReference>
<evidence type="ECO:0000256" key="14">
    <source>
        <dbReference type="ARBA" id="ARBA00022989"/>
    </source>
</evidence>
<dbReference type="AlphaFoldDB" id="A0A2G2WKL8"/>
<dbReference type="FunFam" id="1.10.510.10:FF:000365">
    <property type="entry name" value="Leucine-rich repeat receptor-like serine/threonine-protein kinase At1g17230"/>
    <property type="match status" value="1"/>
</dbReference>
<dbReference type="GO" id="GO:0033612">
    <property type="term" value="F:receptor serine/threonine kinase binding"/>
    <property type="evidence" value="ECO:0007669"/>
    <property type="project" value="TreeGrafter"/>
</dbReference>
<dbReference type="Pfam" id="PF00069">
    <property type="entry name" value="Pkinase"/>
    <property type="match status" value="1"/>
</dbReference>
<reference evidence="19 20" key="1">
    <citation type="journal article" date="2017" name="Genome Biol.">
        <title>New reference genome sequences of hot pepper reveal the massive evolution of plant disease-resistance genes by retroduplication.</title>
        <authorList>
            <person name="Kim S."/>
            <person name="Park J."/>
            <person name="Yeom S.I."/>
            <person name="Kim Y.M."/>
            <person name="Seo E."/>
            <person name="Kim K.T."/>
            <person name="Kim M.S."/>
            <person name="Lee J.M."/>
            <person name="Cheong K."/>
            <person name="Shin H.S."/>
            <person name="Kim S.B."/>
            <person name="Han K."/>
            <person name="Lee J."/>
            <person name="Park M."/>
            <person name="Lee H.A."/>
            <person name="Lee H.Y."/>
            <person name="Lee Y."/>
            <person name="Oh S."/>
            <person name="Lee J.H."/>
            <person name="Choi E."/>
            <person name="Choi E."/>
            <person name="Lee S.E."/>
            <person name="Jeon J."/>
            <person name="Kim H."/>
            <person name="Choi G."/>
            <person name="Song H."/>
            <person name="Lee J."/>
            <person name="Lee S.C."/>
            <person name="Kwon J.K."/>
            <person name="Lee H.Y."/>
            <person name="Koo N."/>
            <person name="Hong Y."/>
            <person name="Kim R.W."/>
            <person name="Kang W.H."/>
            <person name="Huh J.H."/>
            <person name="Kang B.C."/>
            <person name="Yang T.J."/>
            <person name="Lee Y.H."/>
            <person name="Bennetzen J.L."/>
            <person name="Choi D."/>
        </authorList>
    </citation>
    <scope>NUCLEOTIDE SEQUENCE [LARGE SCALE GENOMIC DNA]</scope>
    <source>
        <strain evidence="20">cv. PBC81</strain>
    </source>
</reference>
<dbReference type="FunFam" id="3.80.10.10:FF:000288">
    <property type="entry name" value="LRR receptor-like serine/threonine-protein kinase EFR"/>
    <property type="match status" value="1"/>
</dbReference>
<dbReference type="PANTHER" id="PTHR48056:SF20">
    <property type="entry name" value="PROTEIN KINASE DOMAIN-CONTAINING PROTEIN"/>
    <property type="match status" value="1"/>
</dbReference>
<dbReference type="InterPro" id="IPR008271">
    <property type="entry name" value="Ser/Thr_kinase_AS"/>
</dbReference>
<keyword evidence="16" id="KW-0325">Glycoprotein</keyword>
<dbReference type="CDD" id="cd06222">
    <property type="entry name" value="RNase_H_like"/>
    <property type="match status" value="1"/>
</dbReference>
<evidence type="ECO:0000256" key="13">
    <source>
        <dbReference type="ARBA" id="ARBA00022840"/>
    </source>
</evidence>
<reference evidence="20" key="2">
    <citation type="journal article" date="2017" name="J. Anim. Genet.">
        <title>Multiple reference genome sequences of hot pepper reveal the massive evolution of plant disease resistance genes by retroduplication.</title>
        <authorList>
            <person name="Kim S."/>
            <person name="Park J."/>
            <person name="Yeom S.-I."/>
            <person name="Kim Y.-M."/>
            <person name="Seo E."/>
            <person name="Kim K.-T."/>
            <person name="Kim M.-S."/>
            <person name="Lee J.M."/>
            <person name="Cheong K."/>
            <person name="Shin H.-S."/>
            <person name="Kim S.-B."/>
            <person name="Han K."/>
            <person name="Lee J."/>
            <person name="Park M."/>
            <person name="Lee H.-A."/>
            <person name="Lee H.-Y."/>
            <person name="Lee Y."/>
            <person name="Oh S."/>
            <person name="Lee J.H."/>
            <person name="Choi E."/>
            <person name="Choi E."/>
            <person name="Lee S.E."/>
            <person name="Jeon J."/>
            <person name="Kim H."/>
            <person name="Choi G."/>
            <person name="Song H."/>
            <person name="Lee J."/>
            <person name="Lee S.-C."/>
            <person name="Kwon J.-K."/>
            <person name="Lee H.-Y."/>
            <person name="Koo N."/>
            <person name="Hong Y."/>
            <person name="Kim R.W."/>
            <person name="Kang W.-H."/>
            <person name="Huh J.H."/>
            <person name="Kang B.-C."/>
            <person name="Yang T.-J."/>
            <person name="Lee Y.-H."/>
            <person name="Bennetzen J.L."/>
            <person name="Choi D."/>
        </authorList>
    </citation>
    <scope>NUCLEOTIDE SEQUENCE [LARGE SCALE GENOMIC DNA]</scope>
    <source>
        <strain evidence="20">cv. PBC81</strain>
    </source>
</reference>
<evidence type="ECO:0000313" key="19">
    <source>
        <dbReference type="EMBL" id="PHT45700.1"/>
    </source>
</evidence>
<dbReference type="InterPro" id="IPR036397">
    <property type="entry name" value="RNaseH_sf"/>
</dbReference>
<evidence type="ECO:0000256" key="9">
    <source>
        <dbReference type="ARBA" id="ARBA00022729"/>
    </source>
</evidence>
<evidence type="ECO:0000256" key="12">
    <source>
        <dbReference type="ARBA" id="ARBA00022777"/>
    </source>
</evidence>
<dbReference type="Gene3D" id="3.30.420.10">
    <property type="entry name" value="Ribonuclease H-like superfamily/Ribonuclease H"/>
    <property type="match status" value="1"/>
</dbReference>
<dbReference type="Gene3D" id="3.80.10.10">
    <property type="entry name" value="Ribonuclease Inhibitor"/>
    <property type="match status" value="4"/>
</dbReference>
<dbReference type="Pfam" id="PF08263">
    <property type="entry name" value="LRRNT_2"/>
    <property type="match status" value="1"/>
</dbReference>
<dbReference type="Pfam" id="PF13456">
    <property type="entry name" value="RVT_3"/>
    <property type="match status" value="1"/>
</dbReference>
<dbReference type="PANTHER" id="PTHR48056">
    <property type="entry name" value="LRR RECEPTOR-LIKE SERINE/THREONINE-PROTEIN KINASE-RELATED"/>
    <property type="match status" value="1"/>
</dbReference>
<dbReference type="GO" id="GO:0005524">
    <property type="term" value="F:ATP binding"/>
    <property type="evidence" value="ECO:0007669"/>
    <property type="project" value="UniProtKB-UniRule"/>
</dbReference>
<dbReference type="InterPro" id="IPR032675">
    <property type="entry name" value="LRR_dom_sf"/>
</dbReference>
<dbReference type="InterPro" id="IPR011009">
    <property type="entry name" value="Kinase-like_dom_sf"/>
</dbReference>
<evidence type="ECO:0000256" key="17">
    <source>
        <dbReference type="PROSITE-ProRule" id="PRU10141"/>
    </source>
</evidence>
<keyword evidence="12" id="KW-0418">Kinase</keyword>
<evidence type="ECO:0000256" key="8">
    <source>
        <dbReference type="ARBA" id="ARBA00022692"/>
    </source>
</evidence>
<keyword evidence="4" id="KW-1003">Cell membrane</keyword>
<accession>A0A2G2WKL8</accession>
<name>A0A2G2WKL8_CAPBA</name>
<comment type="subcellular location">
    <subcellularLocation>
        <location evidence="1">Cell membrane</location>
        <topology evidence="1">Single-pass membrane protein</topology>
    </subcellularLocation>
</comment>
<keyword evidence="8" id="KW-0812">Transmembrane</keyword>
<evidence type="ECO:0000256" key="1">
    <source>
        <dbReference type="ARBA" id="ARBA00004162"/>
    </source>
</evidence>
<dbReference type="InterPro" id="IPR002156">
    <property type="entry name" value="RNaseH_domain"/>
</dbReference>
<dbReference type="Gene3D" id="1.10.510.10">
    <property type="entry name" value="Transferase(Phosphotransferase) domain 1"/>
    <property type="match status" value="1"/>
</dbReference>
<dbReference type="EC" id="2.7.11.1" evidence="3"/>
<evidence type="ECO:0000256" key="15">
    <source>
        <dbReference type="ARBA" id="ARBA00023136"/>
    </source>
</evidence>
<evidence type="ECO:0000313" key="20">
    <source>
        <dbReference type="Proteomes" id="UP000224567"/>
    </source>
</evidence>
<evidence type="ECO:0000256" key="16">
    <source>
        <dbReference type="ARBA" id="ARBA00023180"/>
    </source>
</evidence>
<dbReference type="FunFam" id="3.80.10.10:FF:000234">
    <property type="entry name" value="Probable inactive receptor kinase RLK902"/>
    <property type="match status" value="1"/>
</dbReference>
<keyword evidence="6" id="KW-0433">Leucine-rich repeat</keyword>
<dbReference type="PROSITE" id="PS00108">
    <property type="entry name" value="PROTEIN_KINASE_ST"/>
    <property type="match status" value="1"/>
</dbReference>
<keyword evidence="10" id="KW-0677">Repeat</keyword>
<dbReference type="SUPFAM" id="SSF52058">
    <property type="entry name" value="L domain-like"/>
    <property type="match status" value="1"/>
</dbReference>
<proteinExistence type="inferred from homology"/>
<evidence type="ECO:0000256" key="10">
    <source>
        <dbReference type="ARBA" id="ARBA00022737"/>
    </source>
</evidence>
<gene>
    <name evidence="19" type="ORF">CQW23_14858</name>
</gene>
<dbReference type="InterPro" id="IPR050647">
    <property type="entry name" value="Plant_LRR-RLKs"/>
</dbReference>